<dbReference type="PANTHER" id="PTHR12128:SF66">
    <property type="entry name" value="4-HYDROXY-2-OXOGLUTARATE ALDOLASE, MITOCHONDRIAL"/>
    <property type="match status" value="1"/>
</dbReference>
<dbReference type="InParanoid" id="A0A2P6NXM4"/>
<dbReference type="OrthoDB" id="191315at2759"/>
<dbReference type="PRINTS" id="PR00146">
    <property type="entry name" value="DHPICSNTHASE"/>
</dbReference>
<evidence type="ECO:0000256" key="3">
    <source>
        <dbReference type="PIRSR" id="PIRSR001365-1"/>
    </source>
</evidence>
<protein>
    <submittedName>
        <fullName evidence="5">Dihydrodipicolinate synthetase family protein</fullName>
    </submittedName>
</protein>
<dbReference type="InterPro" id="IPR013785">
    <property type="entry name" value="Aldolase_TIM"/>
</dbReference>
<dbReference type="GO" id="GO:0008840">
    <property type="term" value="F:4-hydroxy-tetrahydrodipicolinate synthase activity"/>
    <property type="evidence" value="ECO:0007669"/>
    <property type="project" value="TreeGrafter"/>
</dbReference>
<keyword evidence="1 2" id="KW-0456">Lyase</keyword>
<dbReference type="Proteomes" id="UP000241769">
    <property type="component" value="Unassembled WGS sequence"/>
</dbReference>
<comment type="caution">
    <text evidence="5">The sequence shown here is derived from an EMBL/GenBank/DDBJ whole genome shotgun (WGS) entry which is preliminary data.</text>
</comment>
<sequence length="314" mass="32971">MSAKKMLPPGAYPPLATFFHDNGDLDLDTFRKHVSFMCGIGLGGLVINGGSGEAVHLSDEERQTLIQTAKEIANEKDPGLTIIAGTGAHGTRNAIQLAKDAATAGADFVLVTAPAYYVGAMTKAALINHYTTLADSSPVPVIIYNFPAVAGGIDMDGETIAELALHSNIAGVKGTEGNIGKVGLLSGKVDLTQFTLVAGSADFYLASLMLGSTAVIPGLGNITPRAIVELENLFKAGKMQEAVALQRQMVEWDNAANRWHGIAGLKAGMRGTLGYGGIPRLPILPLGANESKRVVDALRPGWELEQKLRAEGEK</sequence>
<dbReference type="InterPro" id="IPR002220">
    <property type="entry name" value="DapA-like"/>
</dbReference>
<reference evidence="5 6" key="1">
    <citation type="journal article" date="2018" name="Genome Biol. Evol.">
        <title>Multiple Roots of Fruiting Body Formation in Amoebozoa.</title>
        <authorList>
            <person name="Hillmann F."/>
            <person name="Forbes G."/>
            <person name="Novohradska S."/>
            <person name="Ferling I."/>
            <person name="Riege K."/>
            <person name="Groth M."/>
            <person name="Westermann M."/>
            <person name="Marz M."/>
            <person name="Spaller T."/>
            <person name="Winckler T."/>
            <person name="Schaap P."/>
            <person name="Glockner G."/>
        </authorList>
    </citation>
    <scope>NUCLEOTIDE SEQUENCE [LARGE SCALE GENOMIC DNA]</scope>
    <source>
        <strain evidence="5 6">Jena</strain>
    </source>
</reference>
<dbReference type="EMBL" id="MDYQ01000008">
    <property type="protein sequence ID" value="PRP88713.1"/>
    <property type="molecule type" value="Genomic_DNA"/>
</dbReference>
<evidence type="ECO:0000313" key="6">
    <source>
        <dbReference type="Proteomes" id="UP000241769"/>
    </source>
</evidence>
<dbReference type="PANTHER" id="PTHR12128">
    <property type="entry name" value="DIHYDRODIPICOLINATE SYNTHASE"/>
    <property type="match status" value="1"/>
</dbReference>
<feature type="active site" description="Schiff-base intermediate with substrate" evidence="3">
    <location>
        <position position="173"/>
    </location>
</feature>
<organism evidence="5 6">
    <name type="scientific">Planoprotostelium fungivorum</name>
    <dbReference type="NCBI Taxonomy" id="1890364"/>
    <lineage>
        <taxon>Eukaryota</taxon>
        <taxon>Amoebozoa</taxon>
        <taxon>Evosea</taxon>
        <taxon>Variosea</taxon>
        <taxon>Cavosteliida</taxon>
        <taxon>Cavosteliaceae</taxon>
        <taxon>Planoprotostelium</taxon>
    </lineage>
</organism>
<feature type="binding site" evidence="4">
    <location>
        <position position="216"/>
    </location>
    <ligand>
        <name>pyruvate</name>
        <dbReference type="ChEBI" id="CHEBI:15361"/>
    </ligand>
</feature>
<accession>A0A2P6NXM4</accession>
<name>A0A2P6NXM4_9EUKA</name>
<feature type="active site" description="Proton donor/acceptor" evidence="3">
    <location>
        <position position="144"/>
    </location>
</feature>
<proteinExistence type="inferred from homology"/>
<dbReference type="SUPFAM" id="SSF51569">
    <property type="entry name" value="Aldolase"/>
    <property type="match status" value="1"/>
</dbReference>
<gene>
    <name evidence="5" type="ORF">PROFUN_02809</name>
</gene>
<evidence type="ECO:0000313" key="5">
    <source>
        <dbReference type="EMBL" id="PRP88713.1"/>
    </source>
</evidence>
<dbReference type="SMART" id="SM01130">
    <property type="entry name" value="DHDPS"/>
    <property type="match status" value="1"/>
</dbReference>
<dbReference type="STRING" id="1890364.A0A2P6NXM4"/>
<comment type="similarity">
    <text evidence="2">Belongs to the DapA family.</text>
</comment>
<dbReference type="Gene3D" id="3.20.20.70">
    <property type="entry name" value="Aldolase class I"/>
    <property type="match status" value="1"/>
</dbReference>
<evidence type="ECO:0000256" key="2">
    <source>
        <dbReference type="PIRNR" id="PIRNR001365"/>
    </source>
</evidence>
<keyword evidence="6" id="KW-1185">Reference proteome</keyword>
<dbReference type="PIRSF" id="PIRSF001365">
    <property type="entry name" value="DHDPS"/>
    <property type="match status" value="1"/>
</dbReference>
<dbReference type="Pfam" id="PF00701">
    <property type="entry name" value="DHDPS"/>
    <property type="match status" value="1"/>
</dbReference>
<evidence type="ECO:0000256" key="4">
    <source>
        <dbReference type="PIRSR" id="PIRSR001365-2"/>
    </source>
</evidence>
<evidence type="ECO:0000256" key="1">
    <source>
        <dbReference type="ARBA" id="ARBA00023239"/>
    </source>
</evidence>
<dbReference type="CDD" id="cd00408">
    <property type="entry name" value="DHDPS-like"/>
    <property type="match status" value="1"/>
</dbReference>
<dbReference type="AlphaFoldDB" id="A0A2P6NXM4"/>